<organism evidence="1 2">
    <name type="scientific">Volvox reticuliferus</name>
    <dbReference type="NCBI Taxonomy" id="1737510"/>
    <lineage>
        <taxon>Eukaryota</taxon>
        <taxon>Viridiplantae</taxon>
        <taxon>Chlorophyta</taxon>
        <taxon>core chlorophytes</taxon>
        <taxon>Chlorophyceae</taxon>
        <taxon>CS clade</taxon>
        <taxon>Chlamydomonadales</taxon>
        <taxon>Volvocaceae</taxon>
        <taxon>Volvox</taxon>
    </lineage>
</organism>
<evidence type="ECO:0000313" key="1">
    <source>
        <dbReference type="EMBL" id="GIM02728.1"/>
    </source>
</evidence>
<proteinExistence type="predicted"/>
<evidence type="ECO:0000313" key="2">
    <source>
        <dbReference type="Proteomes" id="UP000722791"/>
    </source>
</evidence>
<protein>
    <submittedName>
        <fullName evidence="1">Uncharacterized protein</fullName>
    </submittedName>
</protein>
<sequence>MNFHFGAEWLLVICLRASLLVAVFVFADATDSHNDRSLTSGVNNLFANKLDLYRGTLPDDLRKRATAEAIAEHLGPTLRFLYTDVWQSAKDHEFVVPEFGHLFENEANMLFGNITYVRRHSGEFTFEEVLQFLLATLRSFDPTRLTSILTAYPICRRTAMAMILEHYLTNGPFKDAEANLIADISQHLFKLHHRAAQTKRIIEFFHVSKSGGTSFCQLGRMNGCKTQSFGRQQNCLITYFRDSPRWTKAGVLGELSAKHGDPWCARYGRQYGMRWHCRARRALMTRMRFNFYSNELVMHDHNNSWTGVHPCREFLNVVIFREPQSRVISHMQNILKEYVNFYNESLWQAFNPNSAVQWRALAVPVFDNYVVRSLLGGKLYNMPHGTINGTHLLAAKIVTLQFEVLLSLGPETSELTRDIFGLGLGWQFNLLHMHVRPTEQRAVDAFSPEVMEAVRAAGRLDEQLYDFALVLQLLDAITFGIAHDVAGMDAVLASGDVTLATATVAGGAEAEVWAVNRTAVSTAAAAGRKRRSRGCGYVGVRRPSAPVTTYQVRLPPVAPALAPYRLSDAELGFAIEGLGAMVIAGGRWFNGEFYRNETAALDAAAAAGRATEAVMVATLATAAAERAAAAAAMNRTAAALEAAEVAAGHAASMKEKAASLAEAAARIASAAAVGRGVGANASTDGIHVAGGPGRKRLK</sequence>
<dbReference type="Proteomes" id="UP000722791">
    <property type="component" value="Unassembled WGS sequence"/>
</dbReference>
<name>A0A8J4LNC2_9CHLO</name>
<reference evidence="1" key="1">
    <citation type="journal article" date="2021" name="Proc. Natl. Acad. Sci. U.S.A.">
        <title>Three genomes in the algal genus Volvox reveal the fate of a haploid sex-determining region after a transition to homothallism.</title>
        <authorList>
            <person name="Yamamoto K."/>
            <person name="Hamaji T."/>
            <person name="Kawai-Toyooka H."/>
            <person name="Matsuzaki R."/>
            <person name="Takahashi F."/>
            <person name="Nishimura Y."/>
            <person name="Kawachi M."/>
            <person name="Noguchi H."/>
            <person name="Minakuchi Y."/>
            <person name="Umen J.G."/>
            <person name="Toyoda A."/>
            <person name="Nozaki H."/>
        </authorList>
    </citation>
    <scope>NUCLEOTIDE SEQUENCE</scope>
    <source>
        <strain evidence="1">NIES-3785</strain>
    </source>
</reference>
<dbReference type="OrthoDB" id="529546at2759"/>
<dbReference type="EMBL" id="BNCQ01000012">
    <property type="protein sequence ID" value="GIM02728.1"/>
    <property type="molecule type" value="Genomic_DNA"/>
</dbReference>
<accession>A0A8J4LNC2</accession>
<dbReference type="AlphaFoldDB" id="A0A8J4LNC2"/>
<comment type="caution">
    <text evidence="1">The sequence shown here is derived from an EMBL/GenBank/DDBJ whole genome shotgun (WGS) entry which is preliminary data.</text>
</comment>
<gene>
    <name evidence="1" type="ORF">Vretimale_7584</name>
</gene>